<evidence type="ECO:0000313" key="2">
    <source>
        <dbReference type="EMBL" id="AXK43920.1"/>
    </source>
</evidence>
<keyword evidence="2" id="KW-0614">Plasmid</keyword>
<reference evidence="2 3" key="1">
    <citation type="submission" date="2018-07" db="EMBL/GenBank/DDBJ databases">
        <title>Genome sequence of Erythrobacter strain YH-07, an antagonistic bacterium isolated from Yellow Sea.</title>
        <authorList>
            <person name="Tang T."/>
            <person name="Liu Q."/>
            <person name="Sun X."/>
        </authorList>
    </citation>
    <scope>NUCLEOTIDE SEQUENCE [LARGE SCALE GENOMIC DNA]</scope>
    <source>
        <strain evidence="2 3">YH-07</strain>
        <plasmid evidence="2 3">unnamed</plasmid>
    </source>
</reference>
<dbReference type="PANTHER" id="PTHR43883">
    <property type="entry name" value="SLR0207 PROTEIN"/>
    <property type="match status" value="1"/>
</dbReference>
<dbReference type="Gene3D" id="3.30.470.30">
    <property type="entry name" value="DNA ligase/mRNA capping enzyme"/>
    <property type="match status" value="1"/>
</dbReference>
<accession>A0A345YJ18</accession>
<dbReference type="OrthoDB" id="255834at2"/>
<organism evidence="2 3">
    <name type="scientific">Erythrobacter aureus</name>
    <dbReference type="NCBI Taxonomy" id="2182384"/>
    <lineage>
        <taxon>Bacteria</taxon>
        <taxon>Pseudomonadati</taxon>
        <taxon>Pseudomonadota</taxon>
        <taxon>Alphaproteobacteria</taxon>
        <taxon>Sphingomonadales</taxon>
        <taxon>Erythrobacteraceae</taxon>
        <taxon>Erythrobacter/Porphyrobacter group</taxon>
        <taxon>Erythrobacter</taxon>
    </lineage>
</organism>
<dbReference type="SMART" id="SM00507">
    <property type="entry name" value="HNHc"/>
    <property type="match status" value="1"/>
</dbReference>
<protein>
    <recommendedName>
        <fullName evidence="1">HNH nuclease domain-containing protein</fullName>
    </recommendedName>
</protein>
<dbReference type="EMBL" id="CP031358">
    <property type="protein sequence ID" value="AXK43920.1"/>
    <property type="molecule type" value="Genomic_DNA"/>
</dbReference>
<dbReference type="InterPro" id="IPR003615">
    <property type="entry name" value="HNH_nuc"/>
</dbReference>
<dbReference type="Pfam" id="PF09414">
    <property type="entry name" value="RNA_ligase"/>
    <property type="match status" value="1"/>
</dbReference>
<dbReference type="RefSeq" id="WP_115418233.1">
    <property type="nucleotide sequence ID" value="NZ_CP031358.1"/>
</dbReference>
<keyword evidence="3" id="KW-1185">Reference proteome</keyword>
<gene>
    <name evidence="2" type="ORF">DVR09_15815</name>
</gene>
<geneLocation type="plasmid" evidence="2 3">
    <name>unnamed</name>
</geneLocation>
<dbReference type="AlphaFoldDB" id="A0A345YJ18"/>
<evidence type="ECO:0000259" key="1">
    <source>
        <dbReference type="SMART" id="SM00507"/>
    </source>
</evidence>
<proteinExistence type="predicted"/>
<feature type="domain" description="HNH nuclease" evidence="1">
    <location>
        <begin position="11"/>
        <end position="66"/>
    </location>
</feature>
<sequence length="349" mass="40107">MKPPVLLTRDKFRESVFARDNHLCVLCGAPADDAHHIIERRLFQAPQEKGGYFVDNGASVCEPCHLRCEQTVVSCEEVRDACGIKRIVLPEHLYADQPYTKWGDPILANGQRIRGELFFDESVQKVLKQGKVLDLYTDLIRFPRTYHLPWSPGMNDDDKMMQSLAAFEGEEVVITTKWDGRNTTIYPDGRLHARSPDGRPHHSQAMVKSEAARFSFDIPPGWRVCGEDLYAKHSIAYDNLPSFFLGFQIWNERNECLSWDDTLEWFELLEINPVDVIWRGTFDEKTIRALPLPNPEGWEGYVLRLARSFSYGDYPRAVGKYVRADHNKLGVVHNWRTAKVTPNQLAEKS</sequence>
<dbReference type="SUPFAM" id="SSF56091">
    <property type="entry name" value="DNA ligase/mRNA capping enzyme, catalytic domain"/>
    <property type="match status" value="1"/>
</dbReference>
<evidence type="ECO:0000313" key="3">
    <source>
        <dbReference type="Proteomes" id="UP000254508"/>
    </source>
</evidence>
<dbReference type="InterPro" id="IPR021122">
    <property type="entry name" value="RNA_ligase_dom_REL/Rnl2"/>
</dbReference>
<dbReference type="KEGG" id="err:DVR09_15815"/>
<dbReference type="PANTHER" id="PTHR43883:SF1">
    <property type="entry name" value="GLUCONOKINASE"/>
    <property type="match status" value="1"/>
</dbReference>
<dbReference type="InterPro" id="IPR052732">
    <property type="entry name" value="Cell-binding_unc_protein"/>
</dbReference>
<name>A0A345YJ18_9SPHN</name>
<dbReference type="Proteomes" id="UP000254508">
    <property type="component" value="Plasmid unnamed"/>
</dbReference>